<dbReference type="EMBL" id="CP002198">
    <property type="protein sequence ID" value="ADN15694.1"/>
    <property type="molecule type" value="Genomic_DNA"/>
</dbReference>
<evidence type="ECO:0000313" key="4">
    <source>
        <dbReference type="EMBL" id="ADN15694.1"/>
    </source>
</evidence>
<reference evidence="5" key="1">
    <citation type="journal article" date="2011" name="MBio">
        <title>Novel metabolic attributes of the genus Cyanothece, comprising a group of unicellular nitrogen-fixing Cyanobacteria.</title>
        <authorList>
            <person name="Bandyopadhyay A."/>
            <person name="Elvitigala T."/>
            <person name="Welsh E."/>
            <person name="Stockel J."/>
            <person name="Liberton M."/>
            <person name="Min H."/>
            <person name="Sherman L.A."/>
            <person name="Pakrasi H.B."/>
        </authorList>
    </citation>
    <scope>NUCLEOTIDE SEQUENCE [LARGE SCALE GENOMIC DNA]</scope>
    <source>
        <strain evidence="5">PCC 7822</strain>
    </source>
</reference>
<dbReference type="GO" id="GO:0046872">
    <property type="term" value="F:metal ion binding"/>
    <property type="evidence" value="ECO:0007669"/>
    <property type="project" value="UniProtKB-KW"/>
</dbReference>
<dbReference type="SUPFAM" id="SSF53187">
    <property type="entry name" value="Zn-dependent exopeptidases"/>
    <property type="match status" value="1"/>
</dbReference>
<feature type="binding site" evidence="2">
    <location>
        <position position="103"/>
    </location>
    <ligand>
        <name>Mn(2+)</name>
        <dbReference type="ChEBI" id="CHEBI:29035"/>
        <label>2</label>
    </ligand>
</feature>
<keyword evidence="1 4" id="KW-0378">Hydrolase</keyword>
<dbReference type="Gene3D" id="3.40.630.10">
    <property type="entry name" value="Zn peptidases"/>
    <property type="match status" value="1"/>
</dbReference>
<feature type="binding site" evidence="2">
    <location>
        <position position="360"/>
    </location>
    <ligand>
        <name>Mn(2+)</name>
        <dbReference type="ChEBI" id="CHEBI:29035"/>
        <label>2</label>
    </ligand>
</feature>
<dbReference type="STRING" id="497965.Cyan7822_3758"/>
<dbReference type="GO" id="GO:0050118">
    <property type="term" value="F:N-acetyldiaminopimelate deacetylase activity"/>
    <property type="evidence" value="ECO:0007669"/>
    <property type="project" value="UniProtKB-EC"/>
</dbReference>
<dbReference type="InterPro" id="IPR017439">
    <property type="entry name" value="Amidohydrolase"/>
</dbReference>
<evidence type="ECO:0000256" key="1">
    <source>
        <dbReference type="ARBA" id="ARBA00022801"/>
    </source>
</evidence>
<gene>
    <name evidence="4" type="ordered locus">Cyan7822_3758</name>
</gene>
<feature type="domain" description="Peptidase M20 dimerisation" evidence="3">
    <location>
        <begin position="185"/>
        <end position="284"/>
    </location>
</feature>
<name>E0UI42_GLOV7</name>
<sequence>MKIRPDIQNLQPLLIEWRRHFHQYPELGFNEVMTAEFIAQGLRQWGLEPITGVAQTGIVVTLKGNRPGKTLALRADMDALPIEENQELSYKSKHPGISHACGHDGHIAILLGVAHYLSEHRDFPGEVKLIFQPAEEGLGGAQAMIEAGVTEGIDAIIGLHLWNNLPVGTIGVRPDNLMAASERFECLITGRGGHPGMPQQTIDAVIVVTQIIQALQTIVARNINPFDPCVITVGQVGAGTRYNVIASTAQFSGTVRYFHPYLQEFLPKRIEEVIRGVCQIHGAEYELHWHRTSPTVKNQAQLTELVTKIAKYRVEIPQNIIYDCQTMAGEDFSYFQAKIPGCFFFLGSGNPQMELNYPHHHPRFNFQEIALSYGVEMLVSCVEQFKSVV</sequence>
<dbReference type="NCBIfam" id="TIGR01891">
    <property type="entry name" value="amidohydrolases"/>
    <property type="match status" value="1"/>
</dbReference>
<feature type="binding site" evidence="2">
    <location>
        <position position="136"/>
    </location>
    <ligand>
        <name>Mn(2+)</name>
        <dbReference type="ChEBI" id="CHEBI:29035"/>
        <label>2</label>
    </ligand>
</feature>
<feature type="binding site" evidence="2">
    <location>
        <position position="101"/>
    </location>
    <ligand>
        <name>Mn(2+)</name>
        <dbReference type="ChEBI" id="CHEBI:29035"/>
        <label>2</label>
    </ligand>
</feature>
<comment type="cofactor">
    <cofactor evidence="2">
        <name>Mn(2+)</name>
        <dbReference type="ChEBI" id="CHEBI:29035"/>
    </cofactor>
    <text evidence="2">The Mn(2+) ion enhances activity.</text>
</comment>
<dbReference type="GO" id="GO:0019877">
    <property type="term" value="P:diaminopimelate biosynthetic process"/>
    <property type="evidence" value="ECO:0007669"/>
    <property type="project" value="UniProtKB-ARBA"/>
</dbReference>
<proteinExistence type="predicted"/>
<keyword evidence="5" id="KW-1185">Reference proteome</keyword>
<dbReference type="PANTHER" id="PTHR11014:SF164">
    <property type="entry name" value="N-ACYL-L-AMINO ACID AMIDOHYDROLASE"/>
    <property type="match status" value="1"/>
</dbReference>
<dbReference type="eggNOG" id="COG1473">
    <property type="taxonomic scope" value="Bacteria"/>
</dbReference>
<dbReference type="EC" id="3.5.1.47" evidence="4"/>
<keyword evidence="2" id="KW-0479">Metal-binding</keyword>
<accession>E0UI42</accession>
<dbReference type="OrthoDB" id="9776731at2"/>
<dbReference type="KEGG" id="cyj:Cyan7822_3758"/>
<dbReference type="Pfam" id="PF01546">
    <property type="entry name" value="Peptidase_M20"/>
    <property type="match status" value="1"/>
</dbReference>
<dbReference type="InterPro" id="IPR002933">
    <property type="entry name" value="Peptidase_M20"/>
</dbReference>
<evidence type="ECO:0000313" key="5">
    <source>
        <dbReference type="Proteomes" id="UP000008206"/>
    </source>
</evidence>
<dbReference type="PIRSF" id="PIRSF005962">
    <property type="entry name" value="Pept_M20D_amidohydro"/>
    <property type="match status" value="1"/>
</dbReference>
<feature type="binding site" evidence="2">
    <location>
        <position position="160"/>
    </location>
    <ligand>
        <name>Mn(2+)</name>
        <dbReference type="ChEBI" id="CHEBI:29035"/>
        <label>2</label>
    </ligand>
</feature>
<evidence type="ECO:0000259" key="3">
    <source>
        <dbReference type="Pfam" id="PF07687"/>
    </source>
</evidence>
<dbReference type="HOGENOM" id="CLU_023257_0_1_3"/>
<protein>
    <submittedName>
        <fullName evidence="4">Amidohydrolase</fullName>
        <ecNumber evidence="4">3.5.1.47</ecNumber>
    </submittedName>
</protein>
<dbReference type="FunFam" id="3.30.70.360:FF:000001">
    <property type="entry name" value="N-acetyldiaminopimelate deacetylase"/>
    <property type="match status" value="1"/>
</dbReference>
<dbReference type="RefSeq" id="WP_013323762.1">
    <property type="nucleotide sequence ID" value="NC_014501.1"/>
</dbReference>
<organism evidence="4 5">
    <name type="scientific">Gloeothece verrucosa (strain PCC 7822)</name>
    <name type="common">Cyanothece sp. (strain PCC 7822)</name>
    <dbReference type="NCBI Taxonomy" id="497965"/>
    <lineage>
        <taxon>Bacteria</taxon>
        <taxon>Bacillati</taxon>
        <taxon>Cyanobacteriota</taxon>
        <taxon>Cyanophyceae</taxon>
        <taxon>Oscillatoriophycideae</taxon>
        <taxon>Chroococcales</taxon>
        <taxon>Aphanothecaceae</taxon>
        <taxon>Gloeothece</taxon>
        <taxon>Gloeothece verrucosa</taxon>
    </lineage>
</organism>
<dbReference type="Gene3D" id="3.30.70.360">
    <property type="match status" value="1"/>
</dbReference>
<dbReference type="InterPro" id="IPR036264">
    <property type="entry name" value="Bact_exopeptidase_dim_dom"/>
</dbReference>
<dbReference type="SUPFAM" id="SSF55031">
    <property type="entry name" value="Bacterial exopeptidase dimerisation domain"/>
    <property type="match status" value="1"/>
</dbReference>
<dbReference type="InterPro" id="IPR011650">
    <property type="entry name" value="Peptidase_M20_dimer"/>
</dbReference>
<dbReference type="Pfam" id="PF07687">
    <property type="entry name" value="M20_dimer"/>
    <property type="match status" value="1"/>
</dbReference>
<evidence type="ECO:0000256" key="2">
    <source>
        <dbReference type="PIRSR" id="PIRSR005962-1"/>
    </source>
</evidence>
<dbReference type="PANTHER" id="PTHR11014">
    <property type="entry name" value="PEPTIDASE M20 FAMILY MEMBER"/>
    <property type="match status" value="1"/>
</dbReference>
<dbReference type="AlphaFoldDB" id="E0UI42"/>
<dbReference type="Proteomes" id="UP000008206">
    <property type="component" value="Chromosome"/>
</dbReference>
<keyword evidence="2" id="KW-0464">Manganese</keyword>